<dbReference type="PANTHER" id="PTHR43564:SF2">
    <property type="entry name" value="BLR6059 PROTEIN"/>
    <property type="match status" value="1"/>
</dbReference>
<dbReference type="AlphaFoldDB" id="A0A485M138"/>
<dbReference type="GO" id="GO:0019441">
    <property type="term" value="P:L-tryptophan catabolic process to kynurenine"/>
    <property type="evidence" value="ECO:0007669"/>
    <property type="project" value="InterPro"/>
</dbReference>
<dbReference type="PANTHER" id="PTHR43564">
    <property type="entry name" value="KYNURENINE FORMAMIDASE-LIKE PROTEIN"/>
    <property type="match status" value="1"/>
</dbReference>
<dbReference type="SUPFAM" id="SSF102198">
    <property type="entry name" value="Putative cyclase"/>
    <property type="match status" value="1"/>
</dbReference>
<organism evidence="1">
    <name type="scientific">anaerobic digester metagenome</name>
    <dbReference type="NCBI Taxonomy" id="1263854"/>
    <lineage>
        <taxon>unclassified sequences</taxon>
        <taxon>metagenomes</taxon>
        <taxon>ecological metagenomes</taxon>
    </lineage>
</organism>
<name>A0A485M138_9ZZZZ</name>
<reference evidence="1" key="1">
    <citation type="submission" date="2019-03" db="EMBL/GenBank/DDBJ databases">
        <authorList>
            <person name="Hao L."/>
        </authorList>
    </citation>
    <scope>NUCLEOTIDE SEQUENCE</scope>
</reference>
<dbReference type="Pfam" id="PF04199">
    <property type="entry name" value="Cyclase"/>
    <property type="match status" value="1"/>
</dbReference>
<proteinExistence type="predicted"/>
<dbReference type="Gene3D" id="3.50.30.50">
    <property type="entry name" value="Putative cyclase"/>
    <property type="match status" value="1"/>
</dbReference>
<dbReference type="GO" id="GO:0004061">
    <property type="term" value="F:arylformamidase activity"/>
    <property type="evidence" value="ECO:0007669"/>
    <property type="project" value="InterPro"/>
</dbReference>
<sequence>MPRKFIDLSIAIENGLPSDPPLMIPKITYLSHAMGAETMKLFYPGITTKDLPGGLGWALEILEVSTHAGTHMDAPWHYHPSQDGGKPALTIDQFPLEWSVGNGVRVDFTDKPDGYNITPDDIRAKLDAMEYRLQEGDIFLAHTGADAFWGTPEYLVKGAGFGRQATLWLIEQGIHVVGTDAWSWDRPLPFQAQDFERTHDASLIWEGHFAGIEKGYFQIEKLTNLDKLPPTGFTFYCFPIKIKGASAGWIRAVAEITG</sequence>
<dbReference type="EMBL" id="CAADRM010000109">
    <property type="protein sequence ID" value="VFU15776.1"/>
    <property type="molecule type" value="Genomic_DNA"/>
</dbReference>
<gene>
    <name evidence="1" type="ORF">SCFA_450014</name>
</gene>
<accession>A0A485M138</accession>
<dbReference type="InterPro" id="IPR007325">
    <property type="entry name" value="KFase/CYL"/>
</dbReference>
<evidence type="ECO:0000313" key="1">
    <source>
        <dbReference type="EMBL" id="VFU15776.1"/>
    </source>
</evidence>
<protein>
    <submittedName>
        <fullName evidence="1">Cyclase (Modular protein)</fullName>
    </submittedName>
</protein>
<dbReference type="InterPro" id="IPR037175">
    <property type="entry name" value="KFase_sf"/>
</dbReference>